<proteinExistence type="predicted"/>
<evidence type="ECO:0000259" key="4">
    <source>
        <dbReference type="Pfam" id="PF07859"/>
    </source>
</evidence>
<dbReference type="EMBL" id="CP118377">
    <property type="protein sequence ID" value="WFD43935.1"/>
    <property type="molecule type" value="Genomic_DNA"/>
</dbReference>
<keyword evidence="1" id="KW-0378">Hydrolase</keyword>
<name>A0AAF0JEU5_9BASI</name>
<evidence type="ECO:0000256" key="2">
    <source>
        <dbReference type="ARBA" id="ARBA00047591"/>
    </source>
</evidence>
<gene>
    <name evidence="5" type="ORF">MPSI1_002600</name>
</gene>
<evidence type="ECO:0000313" key="5">
    <source>
        <dbReference type="EMBL" id="WFD43935.1"/>
    </source>
</evidence>
<dbReference type="GO" id="GO:0016787">
    <property type="term" value="F:hydrolase activity"/>
    <property type="evidence" value="ECO:0007669"/>
    <property type="project" value="UniProtKB-KW"/>
</dbReference>
<evidence type="ECO:0000313" key="6">
    <source>
        <dbReference type="Proteomes" id="UP001214628"/>
    </source>
</evidence>
<dbReference type="Gene3D" id="3.40.50.1820">
    <property type="entry name" value="alpha/beta hydrolase"/>
    <property type="match status" value="1"/>
</dbReference>
<sequence>MQQQAEKEVREHHEWGWHFIWLWIKVMFLRIMTHIDVYTTDHLRPQIGNDVRIEKIKFPSRDPGRYIKAHVYTPVDLPEGPNPVHINVHGSGFTVHAFFGNSRWFCYQVASKLKCVVIDTDYRKAPEYPYPFPSRDVEDSILWVLSQPKRFDKETLTISGFSAGGNLALAAANALNDGIVKAAVLYYPPTDATTEEAAVGRREHPDPKESALSVLYLPLERYPHRMLFVAGRCDVLHDNSGDFYDRVQKDGRPEQKAHTRFISVPLEDHAFDEVPKTPESVEWRDKVYQAGVDTIRAAHEEARQKRALSQKLI</sequence>
<comment type="catalytic activity">
    <reaction evidence="2">
        <text>a diacylglycerol + H2O = a monoacylglycerol + a fatty acid + H(+)</text>
        <dbReference type="Rhea" id="RHEA:32731"/>
        <dbReference type="ChEBI" id="CHEBI:15377"/>
        <dbReference type="ChEBI" id="CHEBI:15378"/>
        <dbReference type="ChEBI" id="CHEBI:17408"/>
        <dbReference type="ChEBI" id="CHEBI:18035"/>
        <dbReference type="ChEBI" id="CHEBI:28868"/>
    </reaction>
</comment>
<dbReference type="Proteomes" id="UP001214628">
    <property type="component" value="Chromosome 3"/>
</dbReference>
<dbReference type="PANTHER" id="PTHR48081:SF3">
    <property type="entry name" value="ALPHA_BETA HYDROLASE FOLD-3 DOMAIN-CONTAINING PROTEIN"/>
    <property type="match status" value="1"/>
</dbReference>
<dbReference type="Pfam" id="PF07859">
    <property type="entry name" value="Abhydrolase_3"/>
    <property type="match status" value="1"/>
</dbReference>
<feature type="domain" description="Alpha/beta hydrolase fold-3" evidence="4">
    <location>
        <begin position="86"/>
        <end position="199"/>
    </location>
</feature>
<keyword evidence="6" id="KW-1185">Reference proteome</keyword>
<dbReference type="SUPFAM" id="SSF53474">
    <property type="entry name" value="alpha/beta-Hydrolases"/>
    <property type="match status" value="1"/>
</dbReference>
<dbReference type="InterPro" id="IPR013094">
    <property type="entry name" value="AB_hydrolase_3"/>
</dbReference>
<reference evidence="5" key="1">
    <citation type="submission" date="2023-02" db="EMBL/GenBank/DDBJ databases">
        <title>Mating type loci evolution in Malassezia.</title>
        <authorList>
            <person name="Coelho M.A."/>
        </authorList>
    </citation>
    <scope>NUCLEOTIDE SEQUENCE</scope>
    <source>
        <strain evidence="5">CBS 14136</strain>
    </source>
</reference>
<protein>
    <recommendedName>
        <fullName evidence="4">Alpha/beta hydrolase fold-3 domain-containing protein</fullName>
    </recommendedName>
</protein>
<dbReference type="InterPro" id="IPR050300">
    <property type="entry name" value="GDXG_lipolytic_enzyme"/>
</dbReference>
<dbReference type="PANTHER" id="PTHR48081">
    <property type="entry name" value="AB HYDROLASE SUPERFAMILY PROTEIN C4A8.06C"/>
    <property type="match status" value="1"/>
</dbReference>
<dbReference type="InterPro" id="IPR029058">
    <property type="entry name" value="AB_hydrolase_fold"/>
</dbReference>
<dbReference type="AlphaFoldDB" id="A0AAF0JEU5"/>
<accession>A0AAF0JEU5</accession>
<comment type="catalytic activity">
    <reaction evidence="3">
        <text>a monoacylglycerol + H2O = glycerol + a fatty acid + H(+)</text>
        <dbReference type="Rhea" id="RHEA:15245"/>
        <dbReference type="ChEBI" id="CHEBI:15377"/>
        <dbReference type="ChEBI" id="CHEBI:15378"/>
        <dbReference type="ChEBI" id="CHEBI:17408"/>
        <dbReference type="ChEBI" id="CHEBI:17754"/>
        <dbReference type="ChEBI" id="CHEBI:28868"/>
    </reaction>
</comment>
<evidence type="ECO:0000256" key="3">
    <source>
        <dbReference type="ARBA" id="ARBA00048461"/>
    </source>
</evidence>
<organism evidence="5 6">
    <name type="scientific">Malassezia psittaci</name>
    <dbReference type="NCBI Taxonomy" id="1821823"/>
    <lineage>
        <taxon>Eukaryota</taxon>
        <taxon>Fungi</taxon>
        <taxon>Dikarya</taxon>
        <taxon>Basidiomycota</taxon>
        <taxon>Ustilaginomycotina</taxon>
        <taxon>Malasseziomycetes</taxon>
        <taxon>Malasseziales</taxon>
        <taxon>Malasseziaceae</taxon>
        <taxon>Malassezia</taxon>
    </lineage>
</organism>
<evidence type="ECO:0000256" key="1">
    <source>
        <dbReference type="ARBA" id="ARBA00022801"/>
    </source>
</evidence>